<evidence type="ECO:0000256" key="7">
    <source>
        <dbReference type="ARBA" id="ARBA00022970"/>
    </source>
</evidence>
<evidence type="ECO:0000256" key="2">
    <source>
        <dbReference type="ARBA" id="ARBA00007069"/>
    </source>
</evidence>
<evidence type="ECO:0000256" key="10">
    <source>
        <dbReference type="ARBA" id="ARBA00037265"/>
    </source>
</evidence>
<evidence type="ECO:0000256" key="9">
    <source>
        <dbReference type="ARBA" id="ARBA00023136"/>
    </source>
</evidence>
<dbReference type="NCBIfam" id="NF008049">
    <property type="entry name" value="PRK10782.1"/>
    <property type="match status" value="1"/>
</dbReference>
<dbReference type="Gene3D" id="1.10.3720.10">
    <property type="entry name" value="MetI-like"/>
    <property type="match status" value="1"/>
</dbReference>
<feature type="transmembrane region" description="Helical" evidence="12">
    <location>
        <begin position="52"/>
        <end position="76"/>
    </location>
</feature>
<dbReference type="Pfam" id="PF00528">
    <property type="entry name" value="BPD_transp_1"/>
    <property type="match status" value="1"/>
</dbReference>
<keyword evidence="5" id="KW-0997">Cell inner membrane</keyword>
<dbReference type="InterPro" id="IPR051322">
    <property type="entry name" value="AA_ABC_Transporter_Permease"/>
</dbReference>
<dbReference type="InterPro" id="IPR000515">
    <property type="entry name" value="MetI-like"/>
</dbReference>
<dbReference type="CDD" id="cd06261">
    <property type="entry name" value="TM_PBP2"/>
    <property type="match status" value="1"/>
</dbReference>
<dbReference type="InterPro" id="IPR035906">
    <property type="entry name" value="MetI-like_sf"/>
</dbReference>
<feature type="domain" description="ABC transmembrane type-1" evidence="13">
    <location>
        <begin position="13"/>
        <end position="223"/>
    </location>
</feature>
<evidence type="ECO:0000256" key="4">
    <source>
        <dbReference type="ARBA" id="ARBA00022475"/>
    </source>
</evidence>
<dbReference type="FunFam" id="1.10.3720.10:FF:000002">
    <property type="entry name" value="D-methionine ABC transporter permease MetI"/>
    <property type="match status" value="1"/>
</dbReference>
<comment type="similarity">
    <text evidence="2">Belongs to the binding-protein-dependent transport system permease family. CysTW subfamily.</text>
</comment>
<evidence type="ECO:0000313" key="15">
    <source>
        <dbReference type="Proteomes" id="UP000254716"/>
    </source>
</evidence>
<keyword evidence="4" id="KW-1003">Cell membrane</keyword>
<keyword evidence="3 12" id="KW-0813">Transport</keyword>
<dbReference type="Proteomes" id="UP000254716">
    <property type="component" value="Unassembled WGS sequence"/>
</dbReference>
<keyword evidence="7" id="KW-0029">Amino-acid transport</keyword>
<sequence length="223" mass="23832">MSEPMMWLLVRGVWETLAMTFVSGFFGFVIGLPVGVLLYVTRPGQIIANAKLYRTISAIVNIFRSIPFIILLVWMIPFTRVIVGTSIGLQAAIVPLTVGAAPFIARMVENALLEIPTGLIEASRAMGATPMQIVRKVLLPEALPGLVNAATITLITLVGYSAMGGAVGAGGLGQIGYQYGYIGLQRDGDEYGTGIAGHSGLFNSVRRRPHRPGCHSQVTFNTT</sequence>
<protein>
    <recommendedName>
        <fullName evidence="11">D-methionine transport system permease protein MetI</fullName>
    </recommendedName>
</protein>
<keyword evidence="8 12" id="KW-1133">Transmembrane helix</keyword>
<name>A0A376W1Y3_ECOLX</name>
<proteinExistence type="inferred from homology"/>
<evidence type="ECO:0000259" key="13">
    <source>
        <dbReference type="PROSITE" id="PS50928"/>
    </source>
</evidence>
<dbReference type="EMBL" id="UGCV01000008">
    <property type="protein sequence ID" value="STJ16790.1"/>
    <property type="molecule type" value="Genomic_DNA"/>
</dbReference>
<evidence type="ECO:0000256" key="5">
    <source>
        <dbReference type="ARBA" id="ARBA00022519"/>
    </source>
</evidence>
<keyword evidence="9 12" id="KW-0472">Membrane</keyword>
<dbReference type="GO" id="GO:0048473">
    <property type="term" value="P:D-methionine transmembrane transport"/>
    <property type="evidence" value="ECO:0007669"/>
    <property type="project" value="TreeGrafter"/>
</dbReference>
<evidence type="ECO:0000256" key="8">
    <source>
        <dbReference type="ARBA" id="ARBA00022989"/>
    </source>
</evidence>
<evidence type="ECO:0000256" key="6">
    <source>
        <dbReference type="ARBA" id="ARBA00022692"/>
    </source>
</evidence>
<dbReference type="PROSITE" id="PS50928">
    <property type="entry name" value="ABC_TM1"/>
    <property type="match status" value="1"/>
</dbReference>
<gene>
    <name evidence="14" type="primary">metI</name>
    <name evidence="14" type="ORF">NCTC9081_02190</name>
</gene>
<accession>A0A376W1Y3</accession>
<evidence type="ECO:0000313" key="14">
    <source>
        <dbReference type="EMBL" id="STJ16790.1"/>
    </source>
</evidence>
<dbReference type="AlphaFoldDB" id="A0A376W1Y3"/>
<evidence type="ECO:0000256" key="3">
    <source>
        <dbReference type="ARBA" id="ARBA00022448"/>
    </source>
</evidence>
<evidence type="ECO:0000256" key="1">
    <source>
        <dbReference type="ARBA" id="ARBA00004429"/>
    </source>
</evidence>
<dbReference type="PANTHER" id="PTHR30450:SF8">
    <property type="entry name" value="D-METHIONINE TRANSPORT SYSTEM PERMEASE PROTEIN METI"/>
    <property type="match status" value="1"/>
</dbReference>
<feature type="transmembrane region" description="Helical" evidence="12">
    <location>
        <begin position="20"/>
        <end position="40"/>
    </location>
</feature>
<comment type="subcellular location">
    <subcellularLocation>
        <location evidence="1">Cell inner membrane</location>
        <topology evidence="1">Multi-pass membrane protein</topology>
    </subcellularLocation>
    <subcellularLocation>
        <location evidence="12">Cell membrane</location>
        <topology evidence="12">Multi-pass membrane protein</topology>
    </subcellularLocation>
</comment>
<dbReference type="GO" id="GO:0005886">
    <property type="term" value="C:plasma membrane"/>
    <property type="evidence" value="ECO:0007669"/>
    <property type="project" value="UniProtKB-SubCell"/>
</dbReference>
<evidence type="ECO:0000256" key="12">
    <source>
        <dbReference type="RuleBase" id="RU363032"/>
    </source>
</evidence>
<evidence type="ECO:0000256" key="11">
    <source>
        <dbReference type="ARBA" id="ARBA00040727"/>
    </source>
</evidence>
<comment type="function">
    <text evidence="10">Part of the binding-protein-dependent transport system for D-methionine and the toxic methionine analog alpha-methyl-methionine. Probably responsible for the translocation of the substrate across the membrane.</text>
</comment>
<reference evidence="14 15" key="1">
    <citation type="submission" date="2018-06" db="EMBL/GenBank/DDBJ databases">
        <authorList>
            <consortium name="Pathogen Informatics"/>
            <person name="Doyle S."/>
        </authorList>
    </citation>
    <scope>NUCLEOTIDE SEQUENCE [LARGE SCALE GENOMIC DNA]</scope>
    <source>
        <strain evidence="14 15">NCTC9081</strain>
    </source>
</reference>
<organism evidence="14 15">
    <name type="scientific">Escherichia coli</name>
    <dbReference type="NCBI Taxonomy" id="562"/>
    <lineage>
        <taxon>Bacteria</taxon>
        <taxon>Pseudomonadati</taxon>
        <taxon>Pseudomonadota</taxon>
        <taxon>Gammaproteobacteria</taxon>
        <taxon>Enterobacterales</taxon>
        <taxon>Enterobacteriaceae</taxon>
        <taxon>Escherichia</taxon>
    </lineage>
</organism>
<dbReference type="SUPFAM" id="SSF161098">
    <property type="entry name" value="MetI-like"/>
    <property type="match status" value="1"/>
</dbReference>
<keyword evidence="6 12" id="KW-0812">Transmembrane</keyword>
<dbReference type="PANTHER" id="PTHR30450">
    <property type="entry name" value="ABC TRANSPORTER PERMEASE"/>
    <property type="match status" value="1"/>
</dbReference>